<dbReference type="InterPro" id="IPR036390">
    <property type="entry name" value="WH_DNA-bd_sf"/>
</dbReference>
<reference evidence="2" key="2">
    <citation type="journal article" date="2021" name="Microorganisms">
        <title>Bacterial Dimethylsulfoniopropionate Biosynthesis in the East China Sea.</title>
        <authorList>
            <person name="Liu J."/>
            <person name="Zhang Y."/>
            <person name="Liu J."/>
            <person name="Zhong H."/>
            <person name="Williams B.T."/>
            <person name="Zheng Y."/>
            <person name="Curson A.R.J."/>
            <person name="Sun C."/>
            <person name="Sun H."/>
            <person name="Song D."/>
            <person name="Wagner Mackenzie B."/>
            <person name="Bermejo Martinez A."/>
            <person name="Todd J.D."/>
            <person name="Zhang X.H."/>
        </authorList>
    </citation>
    <scope>NUCLEOTIDE SEQUENCE</scope>
    <source>
        <strain evidence="2">AESS21</strain>
    </source>
</reference>
<reference evidence="2" key="1">
    <citation type="submission" date="2018-08" db="EMBL/GenBank/DDBJ databases">
        <authorList>
            <person name="Jin W."/>
            <person name="Wang H."/>
            <person name="Yang Y."/>
            <person name="Li M."/>
            <person name="Liu J."/>
        </authorList>
    </citation>
    <scope>NUCLEOTIDE SEQUENCE</scope>
    <source>
        <strain evidence="2">AESS21</strain>
    </source>
</reference>
<dbReference type="Pfam" id="PF11994">
    <property type="entry name" value="DUF3489"/>
    <property type="match status" value="1"/>
</dbReference>
<dbReference type="SUPFAM" id="SSF46785">
    <property type="entry name" value="Winged helix' DNA-binding domain"/>
    <property type="match status" value="1"/>
</dbReference>
<comment type="caution">
    <text evidence="2">The sequence shown here is derived from an EMBL/GenBank/DDBJ whole genome shotgun (WGS) entry which is preliminary data.</text>
</comment>
<dbReference type="Gene3D" id="1.10.10.10">
    <property type="entry name" value="Winged helix-like DNA-binding domain superfamily/Winged helix DNA-binding domain"/>
    <property type="match status" value="1"/>
</dbReference>
<evidence type="ECO:0000256" key="1">
    <source>
        <dbReference type="SAM" id="MobiDB-lite"/>
    </source>
</evidence>
<sequence>MTLLPDWMALPGSKKAPSARFDKATELPRNTEPIETAVDGSPPVSTLAANTPGNEPLTPAPRPPAPSVRQLEILNLLDMPNGIRCSVLAEKLGWKLPSVRAAISRLRATGYDIETLTSSSSGETIYRCRRQSAPHSNTAGKT</sequence>
<dbReference type="AlphaFoldDB" id="A0A944GVS2"/>
<feature type="region of interest" description="Disordered" evidence="1">
    <location>
        <begin position="1"/>
        <end position="66"/>
    </location>
</feature>
<evidence type="ECO:0000313" key="2">
    <source>
        <dbReference type="EMBL" id="MBS8262810.1"/>
    </source>
</evidence>
<gene>
    <name evidence="2" type="ORF">DYI23_21550</name>
</gene>
<dbReference type="InterPro" id="IPR021880">
    <property type="entry name" value="DUF3489"/>
</dbReference>
<feature type="compositionally biased region" description="Polar residues" evidence="1">
    <location>
        <begin position="43"/>
        <end position="53"/>
    </location>
</feature>
<protein>
    <submittedName>
        <fullName evidence="2">DUF3489 domain-containing protein</fullName>
    </submittedName>
</protein>
<evidence type="ECO:0000313" key="3">
    <source>
        <dbReference type="Proteomes" id="UP000705379"/>
    </source>
</evidence>
<organism evidence="2 3">
    <name type="scientific">Roseibium polysiphoniae</name>
    <dbReference type="NCBI Taxonomy" id="2571221"/>
    <lineage>
        <taxon>Bacteria</taxon>
        <taxon>Pseudomonadati</taxon>
        <taxon>Pseudomonadota</taxon>
        <taxon>Alphaproteobacteria</taxon>
        <taxon>Hyphomicrobiales</taxon>
        <taxon>Stappiaceae</taxon>
        <taxon>Roseibium</taxon>
    </lineage>
</organism>
<accession>A0A944GVS2</accession>
<dbReference type="InterPro" id="IPR036388">
    <property type="entry name" value="WH-like_DNA-bd_sf"/>
</dbReference>
<dbReference type="Proteomes" id="UP000705379">
    <property type="component" value="Unassembled WGS sequence"/>
</dbReference>
<proteinExistence type="predicted"/>
<name>A0A944GVS2_9HYPH</name>
<dbReference type="EMBL" id="QTKU01000013">
    <property type="protein sequence ID" value="MBS8262810.1"/>
    <property type="molecule type" value="Genomic_DNA"/>
</dbReference>